<organism evidence="2 3">
    <name type="scientific">Idiomarina tyrosinivorans</name>
    <dbReference type="NCBI Taxonomy" id="1445662"/>
    <lineage>
        <taxon>Bacteria</taxon>
        <taxon>Pseudomonadati</taxon>
        <taxon>Pseudomonadota</taxon>
        <taxon>Gammaproteobacteria</taxon>
        <taxon>Alteromonadales</taxon>
        <taxon>Idiomarinaceae</taxon>
        <taxon>Idiomarina</taxon>
    </lineage>
</organism>
<feature type="domain" description="Immunity protein 63" evidence="1">
    <location>
        <begin position="47"/>
        <end position="122"/>
    </location>
</feature>
<sequence>MVSIDEIVKEVRSKGRIIGAPESLLVVHDSPQSDGTPYVKIVDGFCFYISTERGLEISKKKASNLDQILYFIFSRITKRMASDYELRNRIPHQDCRRIIFEKQISLLKKLDESWASRRQQEIVSTLINHPYDDEL</sequence>
<reference evidence="2 3" key="1">
    <citation type="journal article" date="2011" name="Front. Microbiol.">
        <title>Genomic signatures of strain selection and enhancement in Bacillus atrophaeus var. globigii, a historical biowarfare simulant.</title>
        <authorList>
            <person name="Gibbons H.S."/>
            <person name="Broomall S.M."/>
            <person name="McNew L.A."/>
            <person name="Daligault H."/>
            <person name="Chapman C."/>
            <person name="Bruce D."/>
            <person name="Karavis M."/>
            <person name="Krepps M."/>
            <person name="McGregor P.A."/>
            <person name="Hong C."/>
            <person name="Park K.H."/>
            <person name="Akmal A."/>
            <person name="Feldman A."/>
            <person name="Lin J.S."/>
            <person name="Chang W.E."/>
            <person name="Higgs B.W."/>
            <person name="Demirev P."/>
            <person name="Lindquist J."/>
            <person name="Liem A."/>
            <person name="Fochler E."/>
            <person name="Read T.D."/>
            <person name="Tapia R."/>
            <person name="Johnson S."/>
            <person name="Bishop-Lilly K.A."/>
            <person name="Detter C."/>
            <person name="Han C."/>
            <person name="Sozhamannan S."/>
            <person name="Rosenzweig C.N."/>
            <person name="Skowronski E.W."/>
        </authorList>
    </citation>
    <scope>NUCLEOTIDE SEQUENCE [LARGE SCALE GENOMIC DNA]</scope>
    <source>
        <strain evidence="2 3">CC-PW-9</strain>
    </source>
</reference>
<accession>A0A432ZQV3</accession>
<dbReference type="RefSeq" id="WP_126841706.1">
    <property type="nucleotide sequence ID" value="NZ_PIQH01000005.1"/>
</dbReference>
<protein>
    <recommendedName>
        <fullName evidence="1">Immunity protein 63 domain-containing protein</fullName>
    </recommendedName>
</protein>
<evidence type="ECO:0000313" key="2">
    <source>
        <dbReference type="EMBL" id="RUO80211.1"/>
    </source>
</evidence>
<keyword evidence="3" id="KW-1185">Reference proteome</keyword>
<gene>
    <name evidence="2" type="ORF">CWI84_06140</name>
</gene>
<proteinExistence type="predicted"/>
<evidence type="ECO:0000313" key="3">
    <source>
        <dbReference type="Proteomes" id="UP000287996"/>
    </source>
</evidence>
<dbReference type="Proteomes" id="UP000287996">
    <property type="component" value="Unassembled WGS sequence"/>
</dbReference>
<dbReference type="EMBL" id="PIQH01000005">
    <property type="protein sequence ID" value="RUO80211.1"/>
    <property type="molecule type" value="Genomic_DNA"/>
</dbReference>
<comment type="caution">
    <text evidence="2">The sequence shown here is derived from an EMBL/GenBank/DDBJ whole genome shotgun (WGS) entry which is preliminary data.</text>
</comment>
<evidence type="ECO:0000259" key="1">
    <source>
        <dbReference type="Pfam" id="PF15599"/>
    </source>
</evidence>
<dbReference type="OrthoDB" id="5197199at2"/>
<dbReference type="Pfam" id="PF15599">
    <property type="entry name" value="Imm63"/>
    <property type="match status" value="1"/>
</dbReference>
<dbReference type="InterPro" id="IPR028952">
    <property type="entry name" value="Imm63"/>
</dbReference>
<dbReference type="AlphaFoldDB" id="A0A432ZQV3"/>
<name>A0A432ZQV3_9GAMM</name>